<comment type="caution">
    <text evidence="1">The sequence shown here is derived from an EMBL/GenBank/DDBJ whole genome shotgun (WGS) entry which is preliminary data.</text>
</comment>
<evidence type="ECO:0000313" key="1">
    <source>
        <dbReference type="EMBL" id="HEU02075.1"/>
    </source>
</evidence>
<dbReference type="AlphaFoldDB" id="A0A9C9NHA2"/>
<protein>
    <submittedName>
        <fullName evidence="1">IS256 family transposase</fullName>
    </submittedName>
</protein>
<dbReference type="EMBL" id="DRGN01000254">
    <property type="protein sequence ID" value="HEU02075.1"/>
    <property type="molecule type" value="Genomic_DNA"/>
</dbReference>
<feature type="non-terminal residue" evidence="1">
    <location>
        <position position="53"/>
    </location>
</feature>
<gene>
    <name evidence="1" type="ORF">ENH89_17450</name>
</gene>
<sequence>MARRKEPSIPDALLDQLLSGADPKTAFDPGGLLDGLKKALAERALNAEMDHHL</sequence>
<dbReference type="Proteomes" id="UP000885680">
    <property type="component" value="Unassembled WGS sequence"/>
</dbReference>
<evidence type="ECO:0000313" key="2">
    <source>
        <dbReference type="Proteomes" id="UP000885680"/>
    </source>
</evidence>
<reference evidence="1" key="1">
    <citation type="journal article" date="2020" name="mSystems">
        <title>Genome- and Community-Level Interaction Insights into Carbon Utilization and Element Cycling Functions of Hydrothermarchaeota in Hydrothermal Sediment.</title>
        <authorList>
            <person name="Zhou Z."/>
            <person name="Liu Y."/>
            <person name="Xu W."/>
            <person name="Pan J."/>
            <person name="Luo Z.H."/>
            <person name="Li M."/>
        </authorList>
    </citation>
    <scope>NUCLEOTIDE SEQUENCE</scope>
    <source>
        <strain evidence="1">HyVt-347</strain>
    </source>
</reference>
<organism evidence="1 2">
    <name type="scientific">Aurantimonas coralicida</name>
    <dbReference type="NCBI Taxonomy" id="182270"/>
    <lineage>
        <taxon>Bacteria</taxon>
        <taxon>Pseudomonadati</taxon>
        <taxon>Pseudomonadota</taxon>
        <taxon>Alphaproteobacteria</taxon>
        <taxon>Hyphomicrobiales</taxon>
        <taxon>Aurantimonadaceae</taxon>
        <taxon>Aurantimonas</taxon>
    </lineage>
</organism>
<name>A0A9C9NHA2_9HYPH</name>
<accession>A0A9C9NHA2</accession>
<proteinExistence type="predicted"/>